<name>A0ABY4IUP6_9MICO</name>
<keyword evidence="1" id="KW-0808">Transferase</keyword>
<dbReference type="RefSeq" id="WP_153243025.1">
    <property type="nucleotide sequence ID" value="NZ_CP078078.1"/>
</dbReference>
<accession>A0ABY4IUP6</accession>
<keyword evidence="2" id="KW-1185">Reference proteome</keyword>
<dbReference type="GO" id="GO:0008168">
    <property type="term" value="F:methyltransferase activity"/>
    <property type="evidence" value="ECO:0007669"/>
    <property type="project" value="UniProtKB-KW"/>
</dbReference>
<evidence type="ECO:0000313" key="1">
    <source>
        <dbReference type="EMBL" id="UPL16504.1"/>
    </source>
</evidence>
<keyword evidence="1" id="KW-0489">Methyltransferase</keyword>
<dbReference type="Proteomes" id="UP000830631">
    <property type="component" value="Chromosome"/>
</dbReference>
<dbReference type="GO" id="GO:0032259">
    <property type="term" value="P:methylation"/>
    <property type="evidence" value="ECO:0007669"/>
    <property type="project" value="UniProtKB-KW"/>
</dbReference>
<gene>
    <name evidence="1" type="ORF">KV397_01405</name>
</gene>
<dbReference type="EMBL" id="CP078078">
    <property type="protein sequence ID" value="UPL16504.1"/>
    <property type="molecule type" value="Genomic_DNA"/>
</dbReference>
<dbReference type="InterPro" id="IPR029063">
    <property type="entry name" value="SAM-dependent_MTases_sf"/>
</dbReference>
<dbReference type="CDD" id="cd02440">
    <property type="entry name" value="AdoMet_MTases"/>
    <property type="match status" value="1"/>
</dbReference>
<reference evidence="1 2" key="1">
    <citation type="submission" date="2021-06" db="EMBL/GenBank/DDBJ databases">
        <title>Genome-based taxonomic framework of Microbacterium strains isolated from marine environment, the description of four new species and reclassification of four preexisting species.</title>
        <authorList>
            <person name="Lee S.D."/>
            <person name="Kim S.-M."/>
            <person name="Byeon Y.-S."/>
            <person name="Yang H.L."/>
            <person name="Kim I.S."/>
        </authorList>
    </citation>
    <scope>NUCLEOTIDE SEQUENCE [LARGE SCALE GENOMIC DNA]</scope>
    <source>
        <strain evidence="1 2">KSW4-10</strain>
    </source>
</reference>
<organism evidence="1 2">
    <name type="scientific">Microbacterium aurugineum</name>
    <dbReference type="NCBI Taxonomy" id="2851642"/>
    <lineage>
        <taxon>Bacteria</taxon>
        <taxon>Bacillati</taxon>
        <taxon>Actinomycetota</taxon>
        <taxon>Actinomycetes</taxon>
        <taxon>Micrococcales</taxon>
        <taxon>Microbacteriaceae</taxon>
        <taxon>Microbacterium</taxon>
    </lineage>
</organism>
<dbReference type="SUPFAM" id="SSF53335">
    <property type="entry name" value="S-adenosyl-L-methionine-dependent methyltransferases"/>
    <property type="match status" value="1"/>
</dbReference>
<proteinExistence type="predicted"/>
<protein>
    <submittedName>
        <fullName evidence="1">Class I SAM-dependent methyltransferase</fullName>
    </submittedName>
</protein>
<sequence>MSNATAAHFGAGGDAPYDFALRNGGGMLRLIELGEGTEHRVEVGRFLAAADAADDSVIARIRGPVLDVGCGPGRILHAAIVAGHLGLGVDVAMSAVEHARQQGLPALQRSVFDPLPQEGSWGTLLLLDGNIGIGGEPDALLARCGQIVGPGGRVIVEVDPHPTRDRGYQATVVDIDGRSSSPFPWYEIGATALRDRVHGTGLQIIETWTLSGRAFVSLTRLPDPCHE</sequence>
<evidence type="ECO:0000313" key="2">
    <source>
        <dbReference type="Proteomes" id="UP000830631"/>
    </source>
</evidence>
<dbReference type="Gene3D" id="3.40.50.150">
    <property type="entry name" value="Vaccinia Virus protein VP39"/>
    <property type="match status" value="1"/>
</dbReference>